<evidence type="ECO:0000256" key="1">
    <source>
        <dbReference type="SAM" id="MobiDB-lite"/>
    </source>
</evidence>
<accession>A0A6J4VBE3</accession>
<dbReference type="AlphaFoldDB" id="A0A6J4VBE3"/>
<name>A0A6J4VBE3_9BACT</name>
<dbReference type="EMBL" id="CADCWL010000152">
    <property type="protein sequence ID" value="CAA9572699.1"/>
    <property type="molecule type" value="Genomic_DNA"/>
</dbReference>
<proteinExistence type="predicted"/>
<sequence>MVPPADALAPADDARIARFGFPPWGDLATLAAAAGRRGWDVALSRDDARAGYGCTLTRNGFARFLPAQVIGRGTAPAAALADAIVRLCDPDADGEIDAAVARAVRWRRDRYRAASAAPPPKRRHRPAAPAPDPSVAGFAYRPLASLEGRRGAWYPAGEVIDRPAGERFRVWLRPGTVNRVRAEQLGDAGDPR</sequence>
<evidence type="ECO:0000313" key="2">
    <source>
        <dbReference type="EMBL" id="CAA9572699.1"/>
    </source>
</evidence>
<reference evidence="2" key="1">
    <citation type="submission" date="2020-02" db="EMBL/GenBank/DDBJ databases">
        <authorList>
            <person name="Meier V. D."/>
        </authorList>
    </citation>
    <scope>NUCLEOTIDE SEQUENCE</scope>
    <source>
        <strain evidence="2">AVDCRST_MAG19</strain>
    </source>
</reference>
<organism evidence="2">
    <name type="scientific">uncultured Thermomicrobiales bacterium</name>
    <dbReference type="NCBI Taxonomy" id="1645740"/>
    <lineage>
        <taxon>Bacteria</taxon>
        <taxon>Pseudomonadati</taxon>
        <taxon>Thermomicrobiota</taxon>
        <taxon>Thermomicrobia</taxon>
        <taxon>Thermomicrobiales</taxon>
        <taxon>environmental samples</taxon>
    </lineage>
</organism>
<gene>
    <name evidence="2" type="ORF">AVDCRST_MAG19-2963</name>
</gene>
<protein>
    <submittedName>
        <fullName evidence="2">Uncharacterized protein</fullName>
    </submittedName>
</protein>
<feature type="region of interest" description="Disordered" evidence="1">
    <location>
        <begin position="112"/>
        <end position="134"/>
    </location>
</feature>